<comment type="caution">
    <text evidence="2">The sequence shown here is derived from an EMBL/GenBank/DDBJ whole genome shotgun (WGS) entry which is preliminary data.</text>
</comment>
<feature type="region of interest" description="Disordered" evidence="1">
    <location>
        <begin position="67"/>
        <end position="98"/>
    </location>
</feature>
<dbReference type="AlphaFoldDB" id="A0A1J5PVK9"/>
<proteinExistence type="predicted"/>
<protein>
    <submittedName>
        <fullName evidence="2">Uncharacterized protein</fullName>
    </submittedName>
</protein>
<dbReference type="EMBL" id="MLJW01002113">
    <property type="protein sequence ID" value="OIQ75606.1"/>
    <property type="molecule type" value="Genomic_DNA"/>
</dbReference>
<name>A0A1J5PVK9_9ZZZZ</name>
<gene>
    <name evidence="2" type="ORF">GALL_427220</name>
</gene>
<organism evidence="2">
    <name type="scientific">mine drainage metagenome</name>
    <dbReference type="NCBI Taxonomy" id="410659"/>
    <lineage>
        <taxon>unclassified sequences</taxon>
        <taxon>metagenomes</taxon>
        <taxon>ecological metagenomes</taxon>
    </lineage>
</organism>
<sequence>MALEHEEQGFADLADVGDDLALLGCHQVAVVQEIVNLAAQQDAGVDQAAQELGQVFAVFGGNGQTFHDAGLSERPQGRAAPSPPPVGVNETWGGPAFP</sequence>
<evidence type="ECO:0000256" key="1">
    <source>
        <dbReference type="SAM" id="MobiDB-lite"/>
    </source>
</evidence>
<evidence type="ECO:0000313" key="2">
    <source>
        <dbReference type="EMBL" id="OIQ75606.1"/>
    </source>
</evidence>
<accession>A0A1J5PVK9</accession>
<reference evidence="2" key="1">
    <citation type="submission" date="2016-10" db="EMBL/GenBank/DDBJ databases">
        <title>Sequence of Gallionella enrichment culture.</title>
        <authorList>
            <person name="Poehlein A."/>
            <person name="Muehling M."/>
            <person name="Daniel R."/>
        </authorList>
    </citation>
    <scope>NUCLEOTIDE SEQUENCE</scope>
</reference>